<comment type="caution">
    <text evidence="5">The sequence shown here is derived from an EMBL/GenBank/DDBJ whole genome shotgun (WGS) entry which is preliminary data.</text>
</comment>
<proteinExistence type="inferred from homology"/>
<dbReference type="Gene3D" id="1.20.1090.10">
    <property type="entry name" value="Dehydroquinate synthase-like - alpha domain"/>
    <property type="match status" value="1"/>
</dbReference>
<dbReference type="PANTHER" id="PTHR11496:SF102">
    <property type="entry name" value="ALCOHOL DEHYDROGENASE 4"/>
    <property type="match status" value="1"/>
</dbReference>
<protein>
    <submittedName>
        <fullName evidence="5">Uncharacterized protein</fullName>
    </submittedName>
</protein>
<dbReference type="Pfam" id="PF25137">
    <property type="entry name" value="ADH_Fe_C"/>
    <property type="match status" value="1"/>
</dbReference>
<dbReference type="GO" id="GO:0004022">
    <property type="term" value="F:alcohol dehydrogenase (NAD+) activity"/>
    <property type="evidence" value="ECO:0007669"/>
    <property type="project" value="TreeGrafter"/>
</dbReference>
<feature type="domain" description="Fe-containing alcohol dehydrogenase-like C-terminal" evidence="4">
    <location>
        <begin position="178"/>
        <end position="248"/>
    </location>
</feature>
<feature type="domain" description="Alcohol dehydrogenase iron-type/glycerol dehydrogenase GldA" evidence="3">
    <location>
        <begin position="11"/>
        <end position="113"/>
    </location>
</feature>
<name>A0A9W6GI89_9FUSO</name>
<keyword evidence="2" id="KW-0560">Oxidoreductase</keyword>
<accession>A0A9W6GI89</accession>
<organism evidence="5 6">
    <name type="scientific">Propionigenium maris DSM 9537</name>
    <dbReference type="NCBI Taxonomy" id="1123000"/>
    <lineage>
        <taxon>Bacteria</taxon>
        <taxon>Fusobacteriati</taxon>
        <taxon>Fusobacteriota</taxon>
        <taxon>Fusobacteriia</taxon>
        <taxon>Fusobacteriales</taxon>
        <taxon>Fusobacteriaceae</taxon>
        <taxon>Propionigenium</taxon>
    </lineage>
</organism>
<evidence type="ECO:0000256" key="2">
    <source>
        <dbReference type="ARBA" id="ARBA00023002"/>
    </source>
</evidence>
<evidence type="ECO:0000259" key="4">
    <source>
        <dbReference type="Pfam" id="PF25137"/>
    </source>
</evidence>
<evidence type="ECO:0000256" key="1">
    <source>
        <dbReference type="ARBA" id="ARBA00007358"/>
    </source>
</evidence>
<dbReference type="PANTHER" id="PTHR11496">
    <property type="entry name" value="ALCOHOL DEHYDROGENASE"/>
    <property type="match status" value="1"/>
</dbReference>
<dbReference type="GO" id="GO:0046872">
    <property type="term" value="F:metal ion binding"/>
    <property type="evidence" value="ECO:0007669"/>
    <property type="project" value="InterPro"/>
</dbReference>
<gene>
    <name evidence="5" type="ORF">PM10SUCC1_01280</name>
</gene>
<comment type="similarity">
    <text evidence="1">Belongs to the iron-containing alcohol dehydrogenase family.</text>
</comment>
<dbReference type="Gene3D" id="3.40.50.1970">
    <property type="match status" value="1"/>
</dbReference>
<dbReference type="Pfam" id="PF00465">
    <property type="entry name" value="Fe-ADH"/>
    <property type="match status" value="1"/>
</dbReference>
<sequence>MVDKKDLPISLIGSGALGEGVKELKKHGFKKVLIVISETLSKRKSIGILKSELEKQGIDYFIFSRSNIKADLSIIEKGIDAVLENDCDLILSFGGRDTTMCARGIAMSLKCYQEENQVRCYTNGEVPFASVVINSWINDDNGVYNYGDHKIKLSRSINPFMVIIDSELIRDLPRNAMAAVGIDSLTHSVEAVVSVGANNVSDACAFHAIKLLSDHLEKFIKGENSFEIREQITYANYLANMAFSNIRVNEKSRMRKDGFSSPAFDIENIDVKMIKVAETMGISIEGDEVKLGIADEIKRISQLIKVTPDMRKNEKVIYNI</sequence>
<dbReference type="AlphaFoldDB" id="A0A9W6GI89"/>
<dbReference type="RefSeq" id="WP_281832386.1">
    <property type="nucleotide sequence ID" value="NZ_BSDY01000001.1"/>
</dbReference>
<dbReference type="InterPro" id="IPR039697">
    <property type="entry name" value="Alcohol_dehydrogenase_Fe"/>
</dbReference>
<dbReference type="InterPro" id="IPR001670">
    <property type="entry name" value="ADH_Fe/GldA"/>
</dbReference>
<dbReference type="Proteomes" id="UP001144471">
    <property type="component" value="Unassembled WGS sequence"/>
</dbReference>
<evidence type="ECO:0000259" key="3">
    <source>
        <dbReference type="Pfam" id="PF00465"/>
    </source>
</evidence>
<dbReference type="EMBL" id="BSDY01000001">
    <property type="protein sequence ID" value="GLI54613.1"/>
    <property type="molecule type" value="Genomic_DNA"/>
</dbReference>
<evidence type="ECO:0000313" key="6">
    <source>
        <dbReference type="Proteomes" id="UP001144471"/>
    </source>
</evidence>
<dbReference type="SUPFAM" id="SSF56796">
    <property type="entry name" value="Dehydroquinate synthase-like"/>
    <property type="match status" value="1"/>
</dbReference>
<keyword evidence="6" id="KW-1185">Reference proteome</keyword>
<reference evidence="5" key="1">
    <citation type="submission" date="2022-12" db="EMBL/GenBank/DDBJ databases">
        <title>Reference genome sequencing for broad-spectrum identification of bacterial and archaeal isolates by mass spectrometry.</title>
        <authorList>
            <person name="Sekiguchi Y."/>
            <person name="Tourlousse D.M."/>
        </authorList>
    </citation>
    <scope>NUCLEOTIDE SEQUENCE</scope>
    <source>
        <strain evidence="5">10succ1</strain>
    </source>
</reference>
<dbReference type="InterPro" id="IPR056798">
    <property type="entry name" value="ADH_Fe_C"/>
</dbReference>
<evidence type="ECO:0000313" key="5">
    <source>
        <dbReference type="EMBL" id="GLI54613.1"/>
    </source>
</evidence>